<comment type="caution">
    <text evidence="2">The sequence shown here is derived from an EMBL/GenBank/DDBJ whole genome shotgun (WGS) entry which is preliminary data.</text>
</comment>
<evidence type="ECO:0000313" key="3">
    <source>
        <dbReference type="Proteomes" id="UP001499930"/>
    </source>
</evidence>
<dbReference type="Pfam" id="PF00561">
    <property type="entry name" value="Abhydrolase_1"/>
    <property type="match status" value="1"/>
</dbReference>
<evidence type="ECO:0000259" key="1">
    <source>
        <dbReference type="Pfam" id="PF00561"/>
    </source>
</evidence>
<dbReference type="InterPro" id="IPR000073">
    <property type="entry name" value="AB_hydrolase_1"/>
</dbReference>
<dbReference type="PRINTS" id="PR00111">
    <property type="entry name" value="ABHYDROLASE"/>
</dbReference>
<name>A0ABP6KDB1_9ACTN</name>
<dbReference type="InterPro" id="IPR026968">
    <property type="entry name" value="PcaD/CatD"/>
</dbReference>
<dbReference type="Gene3D" id="3.40.50.1820">
    <property type="entry name" value="alpha/beta hydrolase"/>
    <property type="match status" value="1"/>
</dbReference>
<dbReference type="PANTHER" id="PTHR43433">
    <property type="entry name" value="HYDROLASE, ALPHA/BETA FOLD FAMILY PROTEIN"/>
    <property type="match status" value="1"/>
</dbReference>
<dbReference type="PANTHER" id="PTHR43433:SF5">
    <property type="entry name" value="AB HYDROLASE-1 DOMAIN-CONTAINING PROTEIN"/>
    <property type="match status" value="1"/>
</dbReference>
<protein>
    <submittedName>
        <fullName evidence="2">3-oxoadipate enol-lactonase</fullName>
    </submittedName>
</protein>
<feature type="domain" description="AB hydrolase-1" evidence="1">
    <location>
        <begin position="13"/>
        <end position="232"/>
    </location>
</feature>
<dbReference type="NCBIfam" id="TIGR02427">
    <property type="entry name" value="protocat_pcaD"/>
    <property type="match status" value="1"/>
</dbReference>
<dbReference type="Proteomes" id="UP001499930">
    <property type="component" value="Unassembled WGS sequence"/>
</dbReference>
<dbReference type="InterPro" id="IPR050471">
    <property type="entry name" value="AB_hydrolase"/>
</dbReference>
<gene>
    <name evidence="2" type="primary">pcaD_2</name>
    <name evidence="2" type="ORF">GCM10017559_25680</name>
</gene>
<reference evidence="3" key="1">
    <citation type="journal article" date="2019" name="Int. J. Syst. Evol. Microbiol.">
        <title>The Global Catalogue of Microorganisms (GCM) 10K type strain sequencing project: providing services to taxonomists for standard genome sequencing and annotation.</title>
        <authorList>
            <consortium name="The Broad Institute Genomics Platform"/>
            <consortium name="The Broad Institute Genome Sequencing Center for Infectious Disease"/>
            <person name="Wu L."/>
            <person name="Ma J."/>
        </authorList>
    </citation>
    <scope>NUCLEOTIDE SEQUENCE [LARGE SCALE GENOMIC DNA]</scope>
    <source>
        <strain evidence="3">JCM 3106</strain>
    </source>
</reference>
<sequence>MLHHEIAGPADAPPVVLAGSLGTTLRMWDPQMEALTPHLRVVRLDHPGHGGSPEGGAGSIAELGRGVLDLLDRLEMPRVSFAGLSLGGMIGMWLAAHAPERIDRLALLCTSARLGTPAYWAERAATVREAGTASLAQAAAARWFTPGHTGTEPYLRMLGEVSAAGYAACCEAIGAMDLRPDLPLITTPTLVLAGAEDPATPPEHAELIAAGVPGSRLVVVAGAAHLASAERPETVSRHLLDHLLGE</sequence>
<dbReference type="InterPro" id="IPR029058">
    <property type="entry name" value="AB_hydrolase_fold"/>
</dbReference>
<dbReference type="RefSeq" id="WP_344893467.1">
    <property type="nucleotide sequence ID" value="NZ_BAAAWD010000006.1"/>
</dbReference>
<evidence type="ECO:0000313" key="2">
    <source>
        <dbReference type="EMBL" id="GAA3003168.1"/>
    </source>
</evidence>
<keyword evidence="3" id="KW-1185">Reference proteome</keyword>
<dbReference type="EMBL" id="BAAAWD010000006">
    <property type="protein sequence ID" value="GAA3003168.1"/>
    <property type="molecule type" value="Genomic_DNA"/>
</dbReference>
<proteinExistence type="predicted"/>
<organism evidence="2 3">
    <name type="scientific">Streptosporangium longisporum</name>
    <dbReference type="NCBI Taxonomy" id="46187"/>
    <lineage>
        <taxon>Bacteria</taxon>
        <taxon>Bacillati</taxon>
        <taxon>Actinomycetota</taxon>
        <taxon>Actinomycetes</taxon>
        <taxon>Streptosporangiales</taxon>
        <taxon>Streptosporangiaceae</taxon>
        <taxon>Streptosporangium</taxon>
    </lineage>
</organism>
<dbReference type="SUPFAM" id="SSF53474">
    <property type="entry name" value="alpha/beta-Hydrolases"/>
    <property type="match status" value="1"/>
</dbReference>
<accession>A0ABP6KDB1</accession>